<proteinExistence type="predicted"/>
<evidence type="ECO:0000313" key="1">
    <source>
        <dbReference type="Proteomes" id="UP000887579"/>
    </source>
</evidence>
<protein>
    <submittedName>
        <fullName evidence="2">Rap-GAP domain-containing protein</fullName>
    </submittedName>
</protein>
<organism evidence="1 2">
    <name type="scientific">Panagrolaimus sp. ES5</name>
    <dbReference type="NCBI Taxonomy" id="591445"/>
    <lineage>
        <taxon>Eukaryota</taxon>
        <taxon>Metazoa</taxon>
        <taxon>Ecdysozoa</taxon>
        <taxon>Nematoda</taxon>
        <taxon>Chromadorea</taxon>
        <taxon>Rhabditida</taxon>
        <taxon>Tylenchina</taxon>
        <taxon>Panagrolaimomorpha</taxon>
        <taxon>Panagrolaimoidea</taxon>
        <taxon>Panagrolaimidae</taxon>
        <taxon>Panagrolaimus</taxon>
    </lineage>
</organism>
<dbReference type="WBParaSite" id="ES5_v2.g9736.t1">
    <property type="protein sequence ID" value="ES5_v2.g9736.t1"/>
    <property type="gene ID" value="ES5_v2.g9736"/>
</dbReference>
<evidence type="ECO:0000313" key="2">
    <source>
        <dbReference type="WBParaSite" id="ES5_v2.g9736.t1"/>
    </source>
</evidence>
<name>A0AC34GXT9_9BILA</name>
<reference evidence="2" key="1">
    <citation type="submission" date="2022-11" db="UniProtKB">
        <authorList>
            <consortium name="WormBaseParasite"/>
        </authorList>
    </citation>
    <scope>IDENTIFICATION</scope>
</reference>
<dbReference type="Proteomes" id="UP000887579">
    <property type="component" value="Unplaced"/>
</dbReference>
<accession>A0AC34GXT9</accession>
<sequence length="1158" mass="129566">MTLETYPENSATVILPPLPKWRSSTLNEISKISPHEPGDSDDLEVAGILQNEIKRQEKENELLKDLKEAKIGENSFEAKNVMIQTKDSSSPATTIVVRMRQKPQKVIRKPVPPMIQTDSAINCSIPFNQEIKPILISSSQKRLQQHRLSADFSQNYINTNFNARNSSNNNQFRQYRKSAYEPSRPLSHHQQQHQHHIIEDIVFEEPPQPPIIPPRTVAPLRPMPLIKRQRPIFPQTSLNLSTEKQHQHPIYRSMRGSAKSLSGSCIVNNARNRRLRLSDIFEPNCTPEIIVDENSEYASIENEPCTSKQASEFLMKVQNAHPPVHFEPSMSKEKTNVSFFGNLFNRLSSQRVKQQRPKSTPGIINGNLYGYGIPYEMRKHYEKPIVYNQGSKREDRKSCETIKEVLGRGRPYPQIVLPSSGYWMDGVSSCTVSIDDEMLVGQSQSNNSCARFKLETDDTSHCYRRHFIGREHHNFYGIDNNLGPLILSVRTETVSSQDHFRIILRTRQGTFHEIVPSSALADKPSASRMAKLLCDEVTADRFLPVAFPGGSELILQYDEHVLTNTYKFGVIYQKFGQTNEEQLFGNATTSPAFDDFLEIIGDKIDLKNFDGYRGGLDTQHGQTGAQSIYTQFRQKEIMFHVSTLLPFTVGDTQQLQRKRHIGNDIVAIIFQEENTPFSPDLIASNFLHAYIVVQPIDAGTDRLRYRVSVTARDDVPFFGPTLPAPSIFRKGKDFRHFLLTKLINAENAAYKAEKFAKLAERTRSSLLDSLYGNLKERAQFYGMCFLETTDSDKVGINGGKDGNSLGLFHSVKKALSGRSRSVSQDVGNLGPQQRHSTSGLLSETASPWATRSLAGTGAGHLSTISSGINSRKPTSSINTDIRSTISSLGSTTDASSNAGSDYNNPNTKYEQMCKQAGVYDHNSSSACQSPNYAATNRLTGGARQQIVSRNTSALKSGAEIITPATEDELKIQTKEWDISSLDNDSGGHDSDTGMESMSSTDMQHGSESSKHSSHRLSCNFCVDGNQENAQEQRLDELIHDFERLKTEKTDLLRQNVTCKTDIKKLKDRQSYLAGELDKANDEIQRLKKMLKRPSSTSSKDSVTSLPPTPTNITVPASKTSISITPITMADSSFLPDRPFVSDDDYNNSSSINRVTVGQ</sequence>